<feature type="signal peptide" evidence="1">
    <location>
        <begin position="1"/>
        <end position="16"/>
    </location>
</feature>
<reference evidence="2 3" key="1">
    <citation type="submission" date="2015-04" db="EMBL/GenBank/DDBJ databases">
        <authorList>
            <person name="Syromyatnikov M.Y."/>
            <person name="Popov V.N."/>
        </authorList>
    </citation>
    <scope>NUCLEOTIDE SEQUENCE [LARGE SCALE GENOMIC DNA]</scope>
</reference>
<organism evidence="2 3">
    <name type="scientific">Clunio marinus</name>
    <dbReference type="NCBI Taxonomy" id="568069"/>
    <lineage>
        <taxon>Eukaryota</taxon>
        <taxon>Metazoa</taxon>
        <taxon>Ecdysozoa</taxon>
        <taxon>Arthropoda</taxon>
        <taxon>Hexapoda</taxon>
        <taxon>Insecta</taxon>
        <taxon>Pterygota</taxon>
        <taxon>Neoptera</taxon>
        <taxon>Endopterygota</taxon>
        <taxon>Diptera</taxon>
        <taxon>Nematocera</taxon>
        <taxon>Chironomoidea</taxon>
        <taxon>Chironomidae</taxon>
        <taxon>Clunio</taxon>
    </lineage>
</organism>
<dbReference type="Proteomes" id="UP000183832">
    <property type="component" value="Unassembled WGS sequence"/>
</dbReference>
<evidence type="ECO:0000313" key="2">
    <source>
        <dbReference type="EMBL" id="CRL01442.1"/>
    </source>
</evidence>
<accession>A0A1J1INY4</accession>
<name>A0A1J1INY4_9DIPT</name>
<dbReference type="EMBL" id="CVRI01000055">
    <property type="protein sequence ID" value="CRL01442.1"/>
    <property type="molecule type" value="Genomic_DNA"/>
</dbReference>
<feature type="chain" id="PRO_5013040439" evidence="1">
    <location>
        <begin position="17"/>
        <end position="61"/>
    </location>
</feature>
<dbReference type="AlphaFoldDB" id="A0A1J1INY4"/>
<keyword evidence="3" id="KW-1185">Reference proteome</keyword>
<proteinExistence type="predicted"/>
<sequence>MLLMFIIVTIIKRLLVSPKIKLFGDHSWMSGKRKRNKLVGCMGNSELYLAYCRTVKHFSMW</sequence>
<evidence type="ECO:0000313" key="3">
    <source>
        <dbReference type="Proteomes" id="UP000183832"/>
    </source>
</evidence>
<protein>
    <submittedName>
        <fullName evidence="2">CLUMA_CG014687, isoform A</fullName>
    </submittedName>
</protein>
<keyword evidence="1" id="KW-0732">Signal</keyword>
<gene>
    <name evidence="2" type="ORF">CLUMA_CG014687</name>
</gene>
<evidence type="ECO:0000256" key="1">
    <source>
        <dbReference type="SAM" id="SignalP"/>
    </source>
</evidence>